<comment type="caution">
    <text evidence="1">The sequence shown here is derived from an EMBL/GenBank/DDBJ whole genome shotgun (WGS) entry which is preliminary data.</text>
</comment>
<dbReference type="AlphaFoldDB" id="A0A2W1JWG9"/>
<reference evidence="1 2" key="1">
    <citation type="journal article" date="2018" name="Sci. Rep.">
        <title>A novel species of the marine cyanobacterium Acaryochloris with a unique pigment content and lifestyle.</title>
        <authorList>
            <person name="Partensky F."/>
            <person name="Six C."/>
            <person name="Ratin M."/>
            <person name="Garczarek L."/>
            <person name="Vaulot D."/>
            <person name="Probert I."/>
            <person name="Calteau A."/>
            <person name="Gourvil P."/>
            <person name="Marie D."/>
            <person name="Grebert T."/>
            <person name="Bouchier C."/>
            <person name="Le Panse S."/>
            <person name="Gachenot M."/>
            <person name="Rodriguez F."/>
            <person name="Garrido J.L."/>
        </authorList>
    </citation>
    <scope>NUCLEOTIDE SEQUENCE [LARGE SCALE GENOMIC DNA]</scope>
    <source>
        <strain evidence="1 2">RCC1774</strain>
    </source>
</reference>
<proteinExistence type="predicted"/>
<name>A0A2W1JWG9_9CYAN</name>
<dbReference type="InterPro" id="IPR038573">
    <property type="entry name" value="BrnT_sf"/>
</dbReference>
<evidence type="ECO:0000313" key="2">
    <source>
        <dbReference type="Proteomes" id="UP000248857"/>
    </source>
</evidence>
<accession>A0A2W1JWG9</accession>
<dbReference type="OrthoDB" id="428036at2"/>
<dbReference type="InterPro" id="IPR007460">
    <property type="entry name" value="BrnT_toxin"/>
</dbReference>
<gene>
    <name evidence="1" type="ORF">C1752_01566</name>
</gene>
<dbReference type="EMBL" id="PQWO01000004">
    <property type="protein sequence ID" value="PZD74024.1"/>
    <property type="molecule type" value="Genomic_DNA"/>
</dbReference>
<dbReference type="RefSeq" id="WP_110985541.1">
    <property type="nucleotide sequence ID" value="NZ_CAWNWM010000004.1"/>
</dbReference>
<protein>
    <recommendedName>
        <fullName evidence="3">BrnT family toxin</fullName>
    </recommendedName>
</protein>
<dbReference type="Pfam" id="PF04365">
    <property type="entry name" value="BrnT_toxin"/>
    <property type="match status" value="1"/>
</dbReference>
<keyword evidence="2" id="KW-1185">Reference proteome</keyword>
<evidence type="ECO:0000313" key="1">
    <source>
        <dbReference type="EMBL" id="PZD74024.1"/>
    </source>
</evidence>
<dbReference type="Proteomes" id="UP000248857">
    <property type="component" value="Unassembled WGS sequence"/>
</dbReference>
<sequence length="91" mass="10756">MQFEWDPQKAIINFQKHGVSFREASTVFQDTLSMTYPDQDHSTGESRYVMIGLSRYGQLLVIAHTERANRIRIISARRATRNEQRFYEEDD</sequence>
<organism evidence="1 2">
    <name type="scientific">Acaryochloris thomasi RCC1774</name>
    <dbReference type="NCBI Taxonomy" id="1764569"/>
    <lineage>
        <taxon>Bacteria</taxon>
        <taxon>Bacillati</taxon>
        <taxon>Cyanobacteriota</taxon>
        <taxon>Cyanophyceae</taxon>
        <taxon>Acaryochloridales</taxon>
        <taxon>Acaryochloridaceae</taxon>
        <taxon>Acaryochloris</taxon>
        <taxon>Acaryochloris thomasi</taxon>
    </lineage>
</organism>
<evidence type="ECO:0008006" key="3">
    <source>
        <dbReference type="Google" id="ProtNLM"/>
    </source>
</evidence>
<dbReference type="Gene3D" id="3.10.450.530">
    <property type="entry name" value="Ribonuclease toxin, BrnT, of type II toxin-antitoxin system"/>
    <property type="match status" value="1"/>
</dbReference>